<evidence type="ECO:0000313" key="3">
    <source>
        <dbReference type="Proteomes" id="UP000008711"/>
    </source>
</evidence>
<proteinExistence type="predicted"/>
<dbReference type="EMBL" id="CH954182">
    <property type="protein sequence ID" value="EDV53374.1"/>
    <property type="molecule type" value="Genomic_DNA"/>
</dbReference>
<dbReference type="CDD" id="cd00063">
    <property type="entry name" value="FN3"/>
    <property type="match status" value="1"/>
</dbReference>
<evidence type="ECO:0000256" key="1">
    <source>
        <dbReference type="SAM" id="MobiDB-lite"/>
    </source>
</evidence>
<sequence>MRGSWANKQPITKARAGIMLRLQQQQATDPELLTPIPIPIPIPGQPDCWLAGWLIRSILTQPLSSAIDYVVVVTPEVPNPLATMPILHLELQPFSLLTYNISWAVDSHSPIEEYKLSFRKLPQGHEVVGNAIDSPSSSSSHSSMSSSSSSSSQMYGSGLHAHRIGSNMGGLSGLSGSGSYSGYGNVMHWGHNDWRNVVLPAVPVSHHYAQGMSYMVRGLDPDQHYEATVQSRNRYGWSDLTSSFFFSTSSNGEYSFCSNNSFCSFSKHNRASFPRGNHANTLTQNYKKNPCTT</sequence>
<reference evidence="2 3" key="1">
    <citation type="journal article" date="2007" name="Nature">
        <title>Evolution of genes and genomes on the Drosophila phylogeny.</title>
        <authorList>
            <consortium name="Drosophila 12 Genomes Consortium"/>
            <person name="Clark A.G."/>
            <person name="Eisen M.B."/>
            <person name="Smith D.R."/>
            <person name="Bergman C.M."/>
            <person name="Oliver B."/>
            <person name="Markow T.A."/>
            <person name="Kaufman T.C."/>
            <person name="Kellis M."/>
            <person name="Gelbart W."/>
            <person name="Iyer V.N."/>
            <person name="Pollard D.A."/>
            <person name="Sackton T.B."/>
            <person name="Larracuente A.M."/>
            <person name="Singh N.D."/>
            <person name="Abad J.P."/>
            <person name="Abt D.N."/>
            <person name="Adryan B."/>
            <person name="Aguade M."/>
            <person name="Akashi H."/>
            <person name="Anderson W.W."/>
            <person name="Aquadro C.F."/>
            <person name="Ardell D.H."/>
            <person name="Arguello R."/>
            <person name="Artieri C.G."/>
            <person name="Barbash D.A."/>
            <person name="Barker D."/>
            <person name="Barsanti P."/>
            <person name="Batterham P."/>
            <person name="Batzoglou S."/>
            <person name="Begun D."/>
            <person name="Bhutkar A."/>
            <person name="Blanco E."/>
            <person name="Bosak S.A."/>
            <person name="Bradley R.K."/>
            <person name="Brand A.D."/>
            <person name="Brent M.R."/>
            <person name="Brooks A.N."/>
            <person name="Brown R.H."/>
            <person name="Butlin R.K."/>
            <person name="Caggese C."/>
            <person name="Calvi B.R."/>
            <person name="Bernardo de Carvalho A."/>
            <person name="Caspi A."/>
            <person name="Castrezana S."/>
            <person name="Celniker S.E."/>
            <person name="Chang J.L."/>
            <person name="Chapple C."/>
            <person name="Chatterji S."/>
            <person name="Chinwalla A."/>
            <person name="Civetta A."/>
            <person name="Clifton S.W."/>
            <person name="Comeron J.M."/>
            <person name="Costello J.C."/>
            <person name="Coyne J.A."/>
            <person name="Daub J."/>
            <person name="David R.G."/>
            <person name="Delcher A.L."/>
            <person name="Delehaunty K."/>
            <person name="Do C.B."/>
            <person name="Ebling H."/>
            <person name="Edwards K."/>
            <person name="Eickbush T."/>
            <person name="Evans J.D."/>
            <person name="Filipski A."/>
            <person name="Findeiss S."/>
            <person name="Freyhult E."/>
            <person name="Fulton L."/>
            <person name="Fulton R."/>
            <person name="Garcia A.C."/>
            <person name="Gardiner A."/>
            <person name="Garfield D.A."/>
            <person name="Garvin B.E."/>
            <person name="Gibson G."/>
            <person name="Gilbert D."/>
            <person name="Gnerre S."/>
            <person name="Godfrey J."/>
            <person name="Good R."/>
            <person name="Gotea V."/>
            <person name="Gravely B."/>
            <person name="Greenberg A.J."/>
            <person name="Griffiths-Jones S."/>
            <person name="Gross S."/>
            <person name="Guigo R."/>
            <person name="Gustafson E.A."/>
            <person name="Haerty W."/>
            <person name="Hahn M.W."/>
            <person name="Halligan D.L."/>
            <person name="Halpern A.L."/>
            <person name="Halter G.M."/>
            <person name="Han M.V."/>
            <person name="Heger A."/>
            <person name="Hillier L."/>
            <person name="Hinrichs A.S."/>
            <person name="Holmes I."/>
            <person name="Hoskins R.A."/>
            <person name="Hubisz M.J."/>
            <person name="Hultmark D."/>
            <person name="Huntley M.A."/>
            <person name="Jaffe D.B."/>
            <person name="Jagadeeshan S."/>
            <person name="Jeck W.R."/>
            <person name="Johnson J."/>
            <person name="Jones C.D."/>
            <person name="Jordan W.C."/>
            <person name="Karpen G.H."/>
            <person name="Kataoka E."/>
            <person name="Keightley P.D."/>
            <person name="Kheradpour P."/>
            <person name="Kirkness E.F."/>
            <person name="Koerich L.B."/>
            <person name="Kristiansen K."/>
            <person name="Kudrna D."/>
            <person name="Kulathinal R.J."/>
            <person name="Kumar S."/>
            <person name="Kwok R."/>
            <person name="Lander E."/>
            <person name="Langley C.H."/>
            <person name="Lapoint R."/>
            <person name="Lazzaro B.P."/>
            <person name="Lee S.J."/>
            <person name="Levesque L."/>
            <person name="Li R."/>
            <person name="Lin C.F."/>
            <person name="Lin M.F."/>
            <person name="Lindblad-Toh K."/>
            <person name="Llopart A."/>
            <person name="Long M."/>
            <person name="Low L."/>
            <person name="Lozovsky E."/>
            <person name="Lu J."/>
            <person name="Luo M."/>
            <person name="Machado C.A."/>
            <person name="Makalowski W."/>
            <person name="Marzo M."/>
            <person name="Matsuda M."/>
            <person name="Matzkin L."/>
            <person name="McAllister B."/>
            <person name="McBride C.S."/>
            <person name="McKernan B."/>
            <person name="McKernan K."/>
            <person name="Mendez-Lago M."/>
            <person name="Minx P."/>
            <person name="Mollenhauer M.U."/>
            <person name="Montooth K."/>
            <person name="Mount S.M."/>
            <person name="Mu X."/>
            <person name="Myers E."/>
            <person name="Negre B."/>
            <person name="Newfeld S."/>
            <person name="Nielsen R."/>
            <person name="Noor M.A."/>
            <person name="O'Grady P."/>
            <person name="Pachter L."/>
            <person name="Papaceit M."/>
            <person name="Parisi M.J."/>
            <person name="Parisi M."/>
            <person name="Parts L."/>
            <person name="Pedersen J.S."/>
            <person name="Pesole G."/>
            <person name="Phillippy A.M."/>
            <person name="Ponting C.P."/>
            <person name="Pop M."/>
            <person name="Porcelli D."/>
            <person name="Powell J.R."/>
            <person name="Prohaska S."/>
            <person name="Pruitt K."/>
            <person name="Puig M."/>
            <person name="Quesneville H."/>
            <person name="Ram K.R."/>
            <person name="Rand D."/>
            <person name="Rasmussen M.D."/>
            <person name="Reed L.K."/>
            <person name="Reenan R."/>
            <person name="Reily A."/>
            <person name="Remington K.A."/>
            <person name="Rieger T.T."/>
            <person name="Ritchie M.G."/>
            <person name="Robin C."/>
            <person name="Rogers Y.H."/>
            <person name="Rohde C."/>
            <person name="Rozas J."/>
            <person name="Rubenfield M.J."/>
            <person name="Ruiz A."/>
            <person name="Russo S."/>
            <person name="Salzberg S.L."/>
            <person name="Sanchez-Gracia A."/>
            <person name="Saranga D.J."/>
            <person name="Sato H."/>
            <person name="Schaeffer S.W."/>
            <person name="Schatz M.C."/>
            <person name="Schlenke T."/>
            <person name="Schwartz R."/>
            <person name="Segarra C."/>
            <person name="Singh R.S."/>
            <person name="Sirot L."/>
            <person name="Sirota M."/>
            <person name="Sisneros N.B."/>
            <person name="Smith C.D."/>
            <person name="Smith T.F."/>
            <person name="Spieth J."/>
            <person name="Stage D.E."/>
            <person name="Stark A."/>
            <person name="Stephan W."/>
            <person name="Strausberg R.L."/>
            <person name="Strempel S."/>
            <person name="Sturgill D."/>
            <person name="Sutton G."/>
            <person name="Sutton G.G."/>
            <person name="Tao W."/>
            <person name="Teichmann S."/>
            <person name="Tobari Y.N."/>
            <person name="Tomimura Y."/>
            <person name="Tsolas J.M."/>
            <person name="Valente V.L."/>
            <person name="Venter E."/>
            <person name="Venter J.C."/>
            <person name="Vicario S."/>
            <person name="Vieira F.G."/>
            <person name="Vilella A.J."/>
            <person name="Villasante A."/>
            <person name="Walenz B."/>
            <person name="Wang J."/>
            <person name="Wasserman M."/>
            <person name="Watts T."/>
            <person name="Wilson D."/>
            <person name="Wilson R.K."/>
            <person name="Wing R.A."/>
            <person name="Wolfner M.F."/>
            <person name="Wong A."/>
            <person name="Wong G.K."/>
            <person name="Wu C.I."/>
            <person name="Wu G."/>
            <person name="Yamamoto D."/>
            <person name="Yang H.P."/>
            <person name="Yang S.P."/>
            <person name="Yorke J.A."/>
            <person name="Yoshida K."/>
            <person name="Zdobnov E."/>
            <person name="Zhang P."/>
            <person name="Zhang Y."/>
            <person name="Zimin A.V."/>
            <person name="Baldwin J."/>
            <person name="Abdouelleil A."/>
            <person name="Abdulkadir J."/>
            <person name="Abebe A."/>
            <person name="Abera B."/>
            <person name="Abreu J."/>
            <person name="Acer S.C."/>
            <person name="Aftuck L."/>
            <person name="Alexander A."/>
            <person name="An P."/>
            <person name="Anderson E."/>
            <person name="Anderson S."/>
            <person name="Arachi H."/>
            <person name="Azer M."/>
            <person name="Bachantsang P."/>
            <person name="Barry A."/>
            <person name="Bayul T."/>
            <person name="Berlin A."/>
            <person name="Bessette D."/>
            <person name="Bloom T."/>
            <person name="Blye J."/>
            <person name="Boguslavskiy L."/>
            <person name="Bonnet C."/>
            <person name="Boukhgalter B."/>
            <person name="Bourzgui I."/>
            <person name="Brown A."/>
            <person name="Cahill P."/>
            <person name="Channer S."/>
            <person name="Cheshatsang Y."/>
            <person name="Chuda L."/>
            <person name="Citroen M."/>
            <person name="Collymore A."/>
            <person name="Cooke P."/>
            <person name="Costello M."/>
            <person name="D'Aco K."/>
            <person name="Daza R."/>
            <person name="De Haan G."/>
            <person name="DeGray S."/>
            <person name="DeMaso C."/>
            <person name="Dhargay N."/>
            <person name="Dooley K."/>
            <person name="Dooley E."/>
            <person name="Doricent M."/>
            <person name="Dorje P."/>
            <person name="Dorjee K."/>
            <person name="Dupes A."/>
            <person name="Elong R."/>
            <person name="Falk J."/>
            <person name="Farina A."/>
            <person name="Faro S."/>
            <person name="Ferguson D."/>
            <person name="Fisher S."/>
            <person name="Foley C.D."/>
            <person name="Franke A."/>
            <person name="Friedrich D."/>
            <person name="Gadbois L."/>
            <person name="Gearin G."/>
            <person name="Gearin C.R."/>
            <person name="Giannoukos G."/>
            <person name="Goode T."/>
            <person name="Graham J."/>
            <person name="Grandbois E."/>
            <person name="Grewal S."/>
            <person name="Gyaltsen K."/>
            <person name="Hafez N."/>
            <person name="Hagos B."/>
            <person name="Hall J."/>
            <person name="Henson C."/>
            <person name="Hollinger A."/>
            <person name="Honan T."/>
            <person name="Huard M.D."/>
            <person name="Hughes L."/>
            <person name="Hurhula B."/>
            <person name="Husby M.E."/>
            <person name="Kamat A."/>
            <person name="Kanga B."/>
            <person name="Kashin S."/>
            <person name="Khazanovich D."/>
            <person name="Kisner P."/>
            <person name="Lance K."/>
            <person name="Lara M."/>
            <person name="Lee W."/>
            <person name="Lennon N."/>
            <person name="Letendre F."/>
            <person name="LeVine R."/>
            <person name="Lipovsky A."/>
            <person name="Liu X."/>
            <person name="Liu J."/>
            <person name="Liu S."/>
            <person name="Lokyitsang T."/>
            <person name="Lokyitsang Y."/>
            <person name="Lubonja R."/>
            <person name="Lui A."/>
            <person name="MacDonald P."/>
            <person name="Magnisalis V."/>
            <person name="Maru K."/>
            <person name="Matthews C."/>
            <person name="McCusker W."/>
            <person name="McDonough S."/>
            <person name="Mehta T."/>
            <person name="Meldrim J."/>
            <person name="Meneus L."/>
            <person name="Mihai O."/>
            <person name="Mihalev A."/>
            <person name="Mihova T."/>
            <person name="Mittelman R."/>
            <person name="Mlenga V."/>
            <person name="Montmayeur A."/>
            <person name="Mulrain L."/>
            <person name="Navidi A."/>
            <person name="Naylor J."/>
            <person name="Negash T."/>
            <person name="Nguyen T."/>
            <person name="Nguyen N."/>
            <person name="Nicol R."/>
            <person name="Norbu C."/>
            <person name="Norbu N."/>
            <person name="Novod N."/>
            <person name="O'Neill B."/>
            <person name="Osman S."/>
            <person name="Markiewicz E."/>
            <person name="Oyono O.L."/>
            <person name="Patti C."/>
            <person name="Phunkhang P."/>
            <person name="Pierre F."/>
            <person name="Priest M."/>
            <person name="Raghuraman S."/>
            <person name="Rege F."/>
            <person name="Reyes R."/>
            <person name="Rise C."/>
            <person name="Rogov P."/>
            <person name="Ross K."/>
            <person name="Ryan E."/>
            <person name="Settipalli S."/>
            <person name="Shea T."/>
            <person name="Sherpa N."/>
            <person name="Shi L."/>
            <person name="Shih D."/>
            <person name="Sparrow T."/>
            <person name="Spaulding J."/>
            <person name="Stalker J."/>
            <person name="Stange-Thomann N."/>
            <person name="Stavropoulos S."/>
            <person name="Stone C."/>
            <person name="Strader C."/>
            <person name="Tesfaye S."/>
            <person name="Thomson T."/>
            <person name="Thoulutsang Y."/>
            <person name="Thoulutsang D."/>
            <person name="Topham K."/>
            <person name="Topping I."/>
            <person name="Tsamla T."/>
            <person name="Vassiliev H."/>
            <person name="Vo A."/>
            <person name="Wangchuk T."/>
            <person name="Wangdi T."/>
            <person name="Weiand M."/>
            <person name="Wilkinson J."/>
            <person name="Wilson A."/>
            <person name="Yadav S."/>
            <person name="Young G."/>
            <person name="Yu Q."/>
            <person name="Zembek L."/>
            <person name="Zhong D."/>
            <person name="Zimmer A."/>
            <person name="Zwirko Z."/>
            <person name="Jaffe D.B."/>
            <person name="Alvarez P."/>
            <person name="Brockman W."/>
            <person name="Butler J."/>
            <person name="Chin C."/>
            <person name="Gnerre S."/>
            <person name="Grabherr M."/>
            <person name="Kleber M."/>
            <person name="Mauceli E."/>
            <person name="MacCallum I."/>
        </authorList>
    </citation>
    <scope>NUCLEOTIDE SEQUENCE [LARGE SCALE GENOMIC DNA]</scope>
    <source>
        <strain evidence="2 3">TSC#14021-0224.01</strain>
    </source>
</reference>
<dbReference type="Proteomes" id="UP000008711">
    <property type="component" value="Unassembled WGS sequence"/>
</dbReference>
<dbReference type="InterPro" id="IPR036116">
    <property type="entry name" value="FN3_sf"/>
</dbReference>
<name>B3P5X4_DROER</name>
<dbReference type="AlphaFoldDB" id="B3P5X4"/>
<dbReference type="OrthoDB" id="6159398at2759"/>
<protein>
    <submittedName>
        <fullName evidence="2">GG12094</fullName>
    </submittedName>
</protein>
<dbReference type="InterPro" id="IPR013783">
    <property type="entry name" value="Ig-like_fold"/>
</dbReference>
<dbReference type="Gene3D" id="2.60.40.10">
    <property type="entry name" value="Immunoglobulins"/>
    <property type="match status" value="1"/>
</dbReference>
<dbReference type="OMA" id="SIFRYNI"/>
<dbReference type="InterPro" id="IPR003961">
    <property type="entry name" value="FN3_dom"/>
</dbReference>
<dbReference type="HOGENOM" id="CLU_082841_0_0_1"/>
<dbReference type="eggNOG" id="KOG3510">
    <property type="taxonomic scope" value="Eukaryota"/>
</dbReference>
<dbReference type="SUPFAM" id="SSF49265">
    <property type="entry name" value="Fibronectin type III"/>
    <property type="match status" value="1"/>
</dbReference>
<evidence type="ECO:0000313" key="2">
    <source>
        <dbReference type="EMBL" id="EDV53374.1"/>
    </source>
</evidence>
<accession>B3P5X4</accession>
<organism evidence="2 3">
    <name type="scientific">Drosophila erecta</name>
    <name type="common">Fruit fly</name>
    <dbReference type="NCBI Taxonomy" id="7220"/>
    <lineage>
        <taxon>Eukaryota</taxon>
        <taxon>Metazoa</taxon>
        <taxon>Ecdysozoa</taxon>
        <taxon>Arthropoda</taxon>
        <taxon>Hexapoda</taxon>
        <taxon>Insecta</taxon>
        <taxon>Pterygota</taxon>
        <taxon>Neoptera</taxon>
        <taxon>Endopterygota</taxon>
        <taxon>Diptera</taxon>
        <taxon>Brachycera</taxon>
        <taxon>Muscomorpha</taxon>
        <taxon>Ephydroidea</taxon>
        <taxon>Drosophilidae</taxon>
        <taxon>Drosophila</taxon>
        <taxon>Sophophora</taxon>
    </lineage>
</organism>
<reference evidence="2 3" key="2">
    <citation type="journal article" date="2008" name="Bioinformatics">
        <title>Assembly reconciliation.</title>
        <authorList>
            <person name="Zimin A.V."/>
            <person name="Smith D.R."/>
            <person name="Sutton G."/>
            <person name="Yorke J.A."/>
        </authorList>
    </citation>
    <scope>NUCLEOTIDE SEQUENCE [LARGE SCALE GENOMIC DNA]</scope>
    <source>
        <strain evidence="2 3">TSC#14021-0224.01</strain>
    </source>
</reference>
<gene>
    <name evidence="2" type="primary">Dere\GG12094</name>
    <name evidence="2" type="ORF">Dere_GG12094</name>
</gene>
<feature type="compositionally biased region" description="Low complexity" evidence="1">
    <location>
        <begin position="134"/>
        <end position="152"/>
    </location>
</feature>
<dbReference type="PhylomeDB" id="B3P5X4"/>
<keyword evidence="3" id="KW-1185">Reference proteome</keyword>
<feature type="region of interest" description="Disordered" evidence="1">
    <location>
        <begin position="129"/>
        <end position="157"/>
    </location>
</feature>